<accession>A0AAD8YQV5</accession>
<dbReference type="PROSITE" id="PS50927">
    <property type="entry name" value="BULB_LECTIN"/>
    <property type="match status" value="1"/>
</dbReference>
<feature type="domain" description="Bulb-type lectin" evidence="1">
    <location>
        <begin position="3"/>
        <end position="113"/>
    </location>
</feature>
<dbReference type="InterPro" id="IPR001480">
    <property type="entry name" value="Bulb-type_lectin_dom"/>
</dbReference>
<evidence type="ECO:0000313" key="3">
    <source>
        <dbReference type="Proteomes" id="UP001239994"/>
    </source>
</evidence>
<dbReference type="Proteomes" id="UP001239994">
    <property type="component" value="Unassembled WGS sequence"/>
</dbReference>
<dbReference type="SMART" id="SM00108">
    <property type="entry name" value="B_lectin"/>
    <property type="match status" value="1"/>
</dbReference>
<evidence type="ECO:0000313" key="2">
    <source>
        <dbReference type="EMBL" id="KAK1784373.1"/>
    </source>
</evidence>
<name>A0AAD8YQV5_9TELE</name>
<evidence type="ECO:0000259" key="1">
    <source>
        <dbReference type="PROSITE" id="PS50927"/>
    </source>
</evidence>
<dbReference type="AlphaFoldDB" id="A0AAD8YQV5"/>
<gene>
    <name evidence="2" type="ORF">P4O66_017539</name>
</gene>
<dbReference type="Gene3D" id="2.90.10.10">
    <property type="entry name" value="Bulb-type lectin domain"/>
    <property type="match status" value="2"/>
</dbReference>
<sequence>MSKNSLSTNQEMFKGDYLISNDGNYKAIFQDDGNFVVYGWKPIWASGSDGKPGFFLIMQSDGNLVIYDTNNQPLWASNSWHKERTEDNRLTLNNDGCLTIYRGSQLMWKSSKSS</sequence>
<organism evidence="2 3">
    <name type="scientific">Electrophorus voltai</name>
    <dbReference type="NCBI Taxonomy" id="2609070"/>
    <lineage>
        <taxon>Eukaryota</taxon>
        <taxon>Metazoa</taxon>
        <taxon>Chordata</taxon>
        <taxon>Craniata</taxon>
        <taxon>Vertebrata</taxon>
        <taxon>Euteleostomi</taxon>
        <taxon>Actinopterygii</taxon>
        <taxon>Neopterygii</taxon>
        <taxon>Teleostei</taxon>
        <taxon>Ostariophysi</taxon>
        <taxon>Gymnotiformes</taxon>
        <taxon>Gymnotoidei</taxon>
        <taxon>Gymnotidae</taxon>
        <taxon>Electrophorus</taxon>
    </lineage>
</organism>
<dbReference type="EMBL" id="JAROKS010000242">
    <property type="protein sequence ID" value="KAK1784373.1"/>
    <property type="molecule type" value="Genomic_DNA"/>
</dbReference>
<dbReference type="SUPFAM" id="SSF51110">
    <property type="entry name" value="alpha-D-mannose-specific plant lectins"/>
    <property type="match status" value="1"/>
</dbReference>
<reference evidence="2" key="1">
    <citation type="submission" date="2023-03" db="EMBL/GenBank/DDBJ databases">
        <title>Electrophorus voltai genome.</title>
        <authorList>
            <person name="Bian C."/>
        </authorList>
    </citation>
    <scope>NUCLEOTIDE SEQUENCE</scope>
    <source>
        <strain evidence="2">CB-2022</strain>
        <tissue evidence="2">Muscle</tissue>
    </source>
</reference>
<comment type="caution">
    <text evidence="2">The sequence shown here is derived from an EMBL/GenBank/DDBJ whole genome shotgun (WGS) entry which is preliminary data.</text>
</comment>
<keyword evidence="3" id="KW-1185">Reference proteome</keyword>
<proteinExistence type="predicted"/>
<dbReference type="InterPro" id="IPR036426">
    <property type="entry name" value="Bulb-type_lectin_dom_sf"/>
</dbReference>
<protein>
    <recommendedName>
        <fullName evidence="1">Bulb-type lectin domain-containing protein</fullName>
    </recommendedName>
</protein>